<dbReference type="InterPro" id="IPR022254">
    <property type="entry name" value="DUF3775"/>
</dbReference>
<evidence type="ECO:0000313" key="1">
    <source>
        <dbReference type="EMBL" id="BDW86508.1"/>
    </source>
</evidence>
<keyword evidence="2" id="KW-1185">Reference proteome</keyword>
<name>A0AA48HBM7_9RHOB</name>
<gene>
    <name evidence="1" type="ORF">MACH21_26850</name>
</gene>
<dbReference type="EMBL" id="AP027266">
    <property type="protein sequence ID" value="BDW86508.1"/>
    <property type="molecule type" value="Genomic_DNA"/>
</dbReference>
<accession>A0AA48HBM7</accession>
<reference evidence="1 2" key="1">
    <citation type="submission" date="2023-01" db="EMBL/GenBank/DDBJ databases">
        <title>Complete genome sequence of Roseicyclus marinus strain Dej080120_10.</title>
        <authorList>
            <person name="Ueki S."/>
            <person name="Maruyama F."/>
        </authorList>
    </citation>
    <scope>NUCLEOTIDE SEQUENCE [LARGE SCALE GENOMIC DNA]</scope>
    <source>
        <strain evidence="1 2">Dej080120_10</strain>
    </source>
</reference>
<protein>
    <recommendedName>
        <fullName evidence="3">DUF3775 domain-containing protein</fullName>
    </recommendedName>
</protein>
<dbReference type="Proteomes" id="UP001337723">
    <property type="component" value="Chromosome"/>
</dbReference>
<proteinExistence type="predicted"/>
<sequence>MTLSTNDPSLDLNIPVTTVEVIIDLARNLQGKVEASLFGTEAADPDDFEIDILEDRGVDPAEIAFKTFIEDLTEDAQIDLVALTWLGRDDGDWFELRRLAAERREITTSDYLRSLPLLADYLAGGLAAYEAFFDTAIEGHPI</sequence>
<dbReference type="Pfam" id="PF12616">
    <property type="entry name" value="DUF3775"/>
    <property type="match status" value="1"/>
</dbReference>
<evidence type="ECO:0008006" key="3">
    <source>
        <dbReference type="Google" id="ProtNLM"/>
    </source>
</evidence>
<dbReference type="AlphaFoldDB" id="A0AA48HBM7"/>
<dbReference type="RefSeq" id="WP_338272466.1">
    <property type="nucleotide sequence ID" value="NZ_AP027266.1"/>
</dbReference>
<dbReference type="KEGG" id="rmai:MACH21_26850"/>
<evidence type="ECO:0000313" key="2">
    <source>
        <dbReference type="Proteomes" id="UP001337723"/>
    </source>
</evidence>
<organism evidence="1 2">
    <name type="scientific">Roseicyclus marinus</name>
    <dbReference type="NCBI Taxonomy" id="2161673"/>
    <lineage>
        <taxon>Bacteria</taxon>
        <taxon>Pseudomonadati</taxon>
        <taxon>Pseudomonadota</taxon>
        <taxon>Alphaproteobacteria</taxon>
        <taxon>Rhodobacterales</taxon>
        <taxon>Roseobacteraceae</taxon>
        <taxon>Roseicyclus</taxon>
    </lineage>
</organism>